<dbReference type="InterPro" id="IPR008972">
    <property type="entry name" value="Cupredoxin"/>
</dbReference>
<feature type="compositionally biased region" description="Polar residues" evidence="1">
    <location>
        <begin position="296"/>
        <end position="305"/>
    </location>
</feature>
<dbReference type="PANTHER" id="PTHR34883:SF15">
    <property type="entry name" value="EXTRACELLULAR SERINE-RICH PROTEIN"/>
    <property type="match status" value="1"/>
</dbReference>
<dbReference type="Proteomes" id="UP000077266">
    <property type="component" value="Unassembled WGS sequence"/>
</dbReference>
<organism evidence="3 4">
    <name type="scientific">Exidia glandulosa HHB12029</name>
    <dbReference type="NCBI Taxonomy" id="1314781"/>
    <lineage>
        <taxon>Eukaryota</taxon>
        <taxon>Fungi</taxon>
        <taxon>Dikarya</taxon>
        <taxon>Basidiomycota</taxon>
        <taxon>Agaricomycotina</taxon>
        <taxon>Agaricomycetes</taxon>
        <taxon>Auriculariales</taxon>
        <taxon>Exidiaceae</taxon>
        <taxon>Exidia</taxon>
    </lineage>
</organism>
<feature type="region of interest" description="Disordered" evidence="1">
    <location>
        <begin position="296"/>
        <end position="315"/>
    </location>
</feature>
<feature type="signal peptide" evidence="2">
    <location>
        <begin position="1"/>
        <end position="19"/>
    </location>
</feature>
<dbReference type="SUPFAM" id="SSF49503">
    <property type="entry name" value="Cupredoxins"/>
    <property type="match status" value="2"/>
</dbReference>
<feature type="region of interest" description="Disordered" evidence="1">
    <location>
        <begin position="141"/>
        <end position="177"/>
    </location>
</feature>
<keyword evidence="4" id="KW-1185">Reference proteome</keyword>
<protein>
    <submittedName>
        <fullName evidence="3">Cupredoxin</fullName>
    </submittedName>
</protein>
<dbReference type="InParanoid" id="A0A165I3L9"/>
<dbReference type="Gene3D" id="2.60.40.420">
    <property type="entry name" value="Cupredoxins - blue copper proteins"/>
    <property type="match status" value="2"/>
</dbReference>
<reference evidence="3 4" key="1">
    <citation type="journal article" date="2016" name="Mol. Biol. Evol.">
        <title>Comparative Genomics of Early-Diverging Mushroom-Forming Fungi Provides Insights into the Origins of Lignocellulose Decay Capabilities.</title>
        <authorList>
            <person name="Nagy L.G."/>
            <person name="Riley R."/>
            <person name="Tritt A."/>
            <person name="Adam C."/>
            <person name="Daum C."/>
            <person name="Floudas D."/>
            <person name="Sun H."/>
            <person name="Yadav J.S."/>
            <person name="Pangilinan J."/>
            <person name="Larsson K.H."/>
            <person name="Matsuura K."/>
            <person name="Barry K."/>
            <person name="Labutti K."/>
            <person name="Kuo R."/>
            <person name="Ohm R.A."/>
            <person name="Bhattacharya S.S."/>
            <person name="Shirouzu T."/>
            <person name="Yoshinaga Y."/>
            <person name="Martin F.M."/>
            <person name="Grigoriev I.V."/>
            <person name="Hibbett D.S."/>
        </authorList>
    </citation>
    <scope>NUCLEOTIDE SEQUENCE [LARGE SCALE GENOMIC DNA]</scope>
    <source>
        <strain evidence="3 4">HHB12029</strain>
    </source>
</reference>
<evidence type="ECO:0000256" key="2">
    <source>
        <dbReference type="SAM" id="SignalP"/>
    </source>
</evidence>
<gene>
    <name evidence="3" type="ORF">EXIGLDRAFT_717818</name>
</gene>
<dbReference type="CDD" id="cd00920">
    <property type="entry name" value="Cupredoxin"/>
    <property type="match status" value="2"/>
</dbReference>
<name>A0A165I3L9_EXIGL</name>
<keyword evidence="2" id="KW-0732">Signal</keyword>
<sequence length="338" mass="33794">MLAFSRFALVSSLVASAFAAEFTVKVGADGLAFTPNQVTAAAGDVVIFEFHAKNHTLTQSTLAAPCSPVAGGGDSGFVPVAADATTFPTKRLTVPDATTPLWFYCKQGNHCTSGMVFAINPGSQAKMDTFIANAKGLAAGTPATSSSTTAAPGTTSTVAPATPTASTGTGGTTTTTGSQIVIEVGNGGLTFTPDRATAKKGDTIIFHFAAGNHTVTQSTFAAPCTPMSGGADSGFMPVAQLANPNFTFVVPDDTKPLWMFCKQGKHCQSGMVFSLNAPATGNTADAFKAAAMGSATTTDGTNATDPNAAAPGTGAASPRFAAGVSGLLFASVLAGLLL</sequence>
<evidence type="ECO:0000256" key="1">
    <source>
        <dbReference type="SAM" id="MobiDB-lite"/>
    </source>
</evidence>
<accession>A0A165I3L9</accession>
<feature type="chain" id="PRO_5007859048" evidence="2">
    <location>
        <begin position="20"/>
        <end position="338"/>
    </location>
</feature>
<dbReference type="STRING" id="1314781.A0A165I3L9"/>
<proteinExistence type="predicted"/>
<evidence type="ECO:0000313" key="3">
    <source>
        <dbReference type="EMBL" id="KZV92847.1"/>
    </source>
</evidence>
<dbReference type="OrthoDB" id="1921208at2759"/>
<dbReference type="EMBL" id="KV426000">
    <property type="protein sequence ID" value="KZV92847.1"/>
    <property type="molecule type" value="Genomic_DNA"/>
</dbReference>
<dbReference type="PANTHER" id="PTHR34883">
    <property type="entry name" value="SERINE-RICH PROTEIN, PUTATIVE-RELATED-RELATED"/>
    <property type="match status" value="1"/>
</dbReference>
<dbReference type="InterPro" id="IPR052953">
    <property type="entry name" value="Ser-rich/MCO-related"/>
</dbReference>
<dbReference type="AlphaFoldDB" id="A0A165I3L9"/>
<evidence type="ECO:0000313" key="4">
    <source>
        <dbReference type="Proteomes" id="UP000077266"/>
    </source>
</evidence>